<protein>
    <submittedName>
        <fullName evidence="7">Mg-chelatase subunit ChlD</fullName>
    </submittedName>
    <submittedName>
        <fullName evidence="8">VWA domain-containing protein</fullName>
    </submittedName>
</protein>
<evidence type="ECO:0000313" key="7">
    <source>
        <dbReference type="EMBL" id="CUM74411.1"/>
    </source>
</evidence>
<dbReference type="AlphaFoldDB" id="A0A173R974"/>
<proteinExistence type="predicted"/>
<reference evidence="8" key="2">
    <citation type="submission" date="2023-01" db="EMBL/GenBank/DDBJ databases">
        <title>Human gut microbiome strain richness.</title>
        <authorList>
            <person name="Chen-Liaw A."/>
        </authorList>
    </citation>
    <scope>NUCLEOTIDE SEQUENCE</scope>
    <source>
        <strain evidence="8">RTP21484st1_E5_RTP21484_190118</strain>
    </source>
</reference>
<dbReference type="PROSITE" id="PS50234">
    <property type="entry name" value="VWFA"/>
    <property type="match status" value="1"/>
</dbReference>
<dbReference type="Proteomes" id="UP000095591">
    <property type="component" value="Unassembled WGS sequence"/>
</dbReference>
<dbReference type="InterPro" id="IPR050768">
    <property type="entry name" value="UPF0353/GerABKA_families"/>
</dbReference>
<dbReference type="RefSeq" id="WP_009275121.1">
    <property type="nucleotide sequence ID" value="NZ_CP040468.1"/>
</dbReference>
<feature type="domain" description="VWFA" evidence="6">
    <location>
        <begin position="91"/>
        <end position="287"/>
    </location>
</feature>
<dbReference type="SMART" id="SM00327">
    <property type="entry name" value="VWA"/>
    <property type="match status" value="1"/>
</dbReference>
<dbReference type="InterPro" id="IPR002035">
    <property type="entry name" value="VWF_A"/>
</dbReference>
<organism evidence="7 9">
    <name type="scientific">Parabacteroides distasonis</name>
    <dbReference type="NCBI Taxonomy" id="823"/>
    <lineage>
        <taxon>Bacteria</taxon>
        <taxon>Pseudomonadati</taxon>
        <taxon>Bacteroidota</taxon>
        <taxon>Bacteroidia</taxon>
        <taxon>Bacteroidales</taxon>
        <taxon>Tannerellaceae</taxon>
        <taxon>Parabacteroides</taxon>
    </lineage>
</organism>
<keyword evidence="1" id="KW-1003">Cell membrane</keyword>
<dbReference type="InterPro" id="IPR036465">
    <property type="entry name" value="vWFA_dom_sf"/>
</dbReference>
<dbReference type="SUPFAM" id="SSF53300">
    <property type="entry name" value="vWA-like"/>
    <property type="match status" value="1"/>
</dbReference>
<feature type="transmembrane region" description="Helical" evidence="5">
    <location>
        <begin position="59"/>
        <end position="78"/>
    </location>
</feature>
<keyword evidence="3 5" id="KW-1133">Transmembrane helix</keyword>
<sequence length="339" mass="37541">MFRFAHPDFLYLLFLLPALVAFYVYAMIVKKKAIKKYGNPTLLAELMPEVSTKRQHLKFWLLFGAITMVIFIIAGPQFGSKLETVKRQGVEIMVCLDVSNSMLAEDVSPNRLDKAKQMLSRLTDGFTNDKVGLIVFAGDAFTQLPITSDYISAKMFLSSINPSMVSTQGTAIGAAINLAARSFTPDETTDKAIILITDGENHEDDAIGAAKAAAEKGIHVNIVGMGDPKGSPIPIQGSNNYMKDKDGNVVITKLNEQMGQEIAAAGNGMYVRADNTNSALKALQKEIEKMNKTELDSKVYSEYDEQFQIFAWIALFLLIADFMTLDRKNHIFRKVKLFS</sequence>
<dbReference type="Proteomes" id="UP001210126">
    <property type="component" value="Unassembled WGS sequence"/>
</dbReference>
<dbReference type="OMA" id="QFQWFLG"/>
<evidence type="ECO:0000313" key="9">
    <source>
        <dbReference type="Proteomes" id="UP000095591"/>
    </source>
</evidence>
<feature type="transmembrane region" description="Helical" evidence="5">
    <location>
        <begin position="12"/>
        <end position="29"/>
    </location>
</feature>
<evidence type="ECO:0000256" key="3">
    <source>
        <dbReference type="ARBA" id="ARBA00022989"/>
    </source>
</evidence>
<evidence type="ECO:0000313" key="8">
    <source>
        <dbReference type="EMBL" id="MDB9003770.1"/>
    </source>
</evidence>
<dbReference type="Pfam" id="PF00092">
    <property type="entry name" value="VWA"/>
    <property type="match status" value="1"/>
</dbReference>
<keyword evidence="2 5" id="KW-0812">Transmembrane</keyword>
<evidence type="ECO:0000256" key="1">
    <source>
        <dbReference type="ARBA" id="ARBA00022475"/>
    </source>
</evidence>
<dbReference type="PANTHER" id="PTHR22550">
    <property type="entry name" value="SPORE GERMINATION PROTEIN"/>
    <property type="match status" value="1"/>
</dbReference>
<dbReference type="EMBL" id="JAQMPJ010000001">
    <property type="protein sequence ID" value="MDB9003770.1"/>
    <property type="molecule type" value="Genomic_DNA"/>
</dbReference>
<reference evidence="7 9" key="1">
    <citation type="submission" date="2015-09" db="EMBL/GenBank/DDBJ databases">
        <authorList>
            <consortium name="Pathogen Informatics"/>
        </authorList>
    </citation>
    <scope>NUCLEOTIDE SEQUENCE [LARGE SCALE GENOMIC DNA]</scope>
    <source>
        <strain evidence="7 9">2789STDY5608872</strain>
    </source>
</reference>
<dbReference type="EMBL" id="CYXP01000001">
    <property type="protein sequence ID" value="CUM74411.1"/>
    <property type="molecule type" value="Genomic_DNA"/>
</dbReference>
<evidence type="ECO:0000256" key="2">
    <source>
        <dbReference type="ARBA" id="ARBA00022692"/>
    </source>
</evidence>
<evidence type="ECO:0000256" key="4">
    <source>
        <dbReference type="ARBA" id="ARBA00023136"/>
    </source>
</evidence>
<gene>
    <name evidence="7" type="ORF">ERS852429_00337</name>
    <name evidence="8" type="ORF">PN599_01975</name>
</gene>
<dbReference type="PANTHER" id="PTHR22550:SF5">
    <property type="entry name" value="LEUCINE ZIPPER PROTEIN 4"/>
    <property type="match status" value="1"/>
</dbReference>
<evidence type="ECO:0000256" key="5">
    <source>
        <dbReference type="SAM" id="Phobius"/>
    </source>
</evidence>
<evidence type="ECO:0000259" key="6">
    <source>
        <dbReference type="PROSITE" id="PS50234"/>
    </source>
</evidence>
<accession>A0A173R974</accession>
<name>A0A173R974_PARDI</name>
<keyword evidence="4 5" id="KW-0472">Membrane</keyword>
<dbReference type="Gene3D" id="3.40.50.410">
    <property type="entry name" value="von Willebrand factor, type A domain"/>
    <property type="match status" value="1"/>
</dbReference>